<evidence type="ECO:0000256" key="1">
    <source>
        <dbReference type="ARBA" id="ARBA00006901"/>
    </source>
</evidence>
<comment type="caution">
    <text evidence="3">The sequence shown here is derived from an EMBL/GenBank/DDBJ whole genome shotgun (WGS) entry which is preliminary data.</text>
</comment>
<name>A0ABD2NB50_9CUCU</name>
<dbReference type="SUPFAM" id="SSF52047">
    <property type="entry name" value="RNI-like"/>
    <property type="match status" value="1"/>
</dbReference>
<protein>
    <recommendedName>
        <fullName evidence="2">ATP synthase subunit s-like protein</fullName>
    </recommendedName>
</protein>
<reference evidence="3 4" key="1">
    <citation type="journal article" date="2021" name="BMC Biol.">
        <title>Horizontally acquired antibacterial genes associated with adaptive radiation of ladybird beetles.</title>
        <authorList>
            <person name="Li H.S."/>
            <person name="Tang X.F."/>
            <person name="Huang Y.H."/>
            <person name="Xu Z.Y."/>
            <person name="Chen M.L."/>
            <person name="Du X.Y."/>
            <person name="Qiu B.Y."/>
            <person name="Chen P.T."/>
            <person name="Zhang W."/>
            <person name="Slipinski A."/>
            <person name="Escalona H.E."/>
            <person name="Waterhouse R.M."/>
            <person name="Zwick A."/>
            <person name="Pang H."/>
        </authorList>
    </citation>
    <scope>NUCLEOTIDE SEQUENCE [LARGE SCALE GENOMIC DNA]</scope>
    <source>
        <strain evidence="3">SYSU2018</strain>
    </source>
</reference>
<evidence type="ECO:0000256" key="2">
    <source>
        <dbReference type="ARBA" id="ARBA00076566"/>
    </source>
</evidence>
<sequence>MNSSLSIILDRFTISACKNRHSAASIIRLYSERKSDLVNPNSSSTKEISKKDYEWRKSWTEETTHYFKTLRIFYTERNNVEVARWLQAPISFSPSSILNWLKNKEKQKDIIMQSYIPERNRILGNELAAAHFVVYRGGAVKFHSQDNWIKADENGEYSLPENYVRNDYLEAIDCSNMTLYYEGLQNLRNLQRVNWLSINGCENIDDWGLDHIVGSFYKTLFYLDLRNCPSITEKGLTALWKMENLKILYLDDILRTNEYEMTILMLQDHLPHLEIKVGDFAEDD</sequence>
<keyword evidence="4" id="KW-1185">Reference proteome</keyword>
<evidence type="ECO:0000313" key="4">
    <source>
        <dbReference type="Proteomes" id="UP001516400"/>
    </source>
</evidence>
<gene>
    <name evidence="3" type="ORF">HHI36_020325</name>
</gene>
<dbReference type="InterPro" id="IPR032675">
    <property type="entry name" value="LRR_dom_sf"/>
</dbReference>
<dbReference type="FunFam" id="3.80.10.10:FF:000168">
    <property type="entry name" value="Distal membrane arm assembly complex 2"/>
    <property type="match status" value="1"/>
</dbReference>
<proteinExistence type="inferred from homology"/>
<comment type="similarity">
    <text evidence="1">Belongs to the ATP synthase subunit s family.</text>
</comment>
<dbReference type="AlphaFoldDB" id="A0ABD2NB50"/>
<dbReference type="EMBL" id="JABFTP020000083">
    <property type="protein sequence ID" value="KAL3275569.1"/>
    <property type="molecule type" value="Genomic_DNA"/>
</dbReference>
<accession>A0ABD2NB50</accession>
<evidence type="ECO:0000313" key="3">
    <source>
        <dbReference type="EMBL" id="KAL3275569.1"/>
    </source>
</evidence>
<dbReference type="Proteomes" id="UP001516400">
    <property type="component" value="Unassembled WGS sequence"/>
</dbReference>
<dbReference type="Gene3D" id="3.80.10.10">
    <property type="entry name" value="Ribonuclease Inhibitor"/>
    <property type="match status" value="1"/>
</dbReference>
<organism evidence="3 4">
    <name type="scientific">Cryptolaemus montrouzieri</name>
    <dbReference type="NCBI Taxonomy" id="559131"/>
    <lineage>
        <taxon>Eukaryota</taxon>
        <taxon>Metazoa</taxon>
        <taxon>Ecdysozoa</taxon>
        <taxon>Arthropoda</taxon>
        <taxon>Hexapoda</taxon>
        <taxon>Insecta</taxon>
        <taxon>Pterygota</taxon>
        <taxon>Neoptera</taxon>
        <taxon>Endopterygota</taxon>
        <taxon>Coleoptera</taxon>
        <taxon>Polyphaga</taxon>
        <taxon>Cucujiformia</taxon>
        <taxon>Coccinelloidea</taxon>
        <taxon>Coccinellidae</taxon>
        <taxon>Scymninae</taxon>
        <taxon>Scymnini</taxon>
        <taxon>Cryptolaemus</taxon>
    </lineage>
</organism>